<evidence type="ECO:0000313" key="4">
    <source>
        <dbReference type="Proteomes" id="UP000756132"/>
    </source>
</evidence>
<dbReference type="AlphaFoldDB" id="A0A9Q8UVW3"/>
<comment type="similarity">
    <text evidence="1">Belongs to the RdRP family.</text>
</comment>
<dbReference type="EC" id="2.7.7.48" evidence="1"/>
<feature type="domain" description="RDRP core" evidence="2">
    <location>
        <begin position="46"/>
        <end position="429"/>
    </location>
</feature>
<keyword evidence="1" id="KW-0808">Transferase</keyword>
<dbReference type="OrthoDB" id="6513042at2759"/>
<dbReference type="GO" id="GO:0031380">
    <property type="term" value="C:nuclear RNA-directed RNA polymerase complex"/>
    <property type="evidence" value="ECO:0007669"/>
    <property type="project" value="TreeGrafter"/>
</dbReference>
<dbReference type="InterPro" id="IPR007855">
    <property type="entry name" value="RDRP"/>
</dbReference>
<dbReference type="GO" id="GO:0003723">
    <property type="term" value="F:RNA binding"/>
    <property type="evidence" value="ECO:0007669"/>
    <property type="project" value="UniProtKB-KW"/>
</dbReference>
<keyword evidence="1" id="KW-0694">RNA-binding</keyword>
<sequence length="946" mass="106702">MAGRPPGTNNTKRFAVELRRSKLAEGHNDKRSIPDQTVQLRLRRADSSRITRHEQLDKLVLLSFDDFRLRQDEPSGNGHVLFATARDSAEYIAKILKTGITLNNITYHFCGHSNSQQKSRSCFMYAASKAEIAAKIEGLRDFSKLKSGGKKVKRIGLLFSTADIAIELSPDRCEDIADIVYHDYTFTDGCGLISKQLAREVARKKHIVHRNMRYLPSVFQIRYRGYKGVLTLHPALLGKVQVQFRDSMKKFGDVKDHSFAVAEYSKPYNFGYLNDEIILLLHALGISSDTLLRKQTGYLNFLKNVSLCEPRTSFMFLCYQGEMELAERLLLEGPDSVRSTCGRLVRAEYTKMLNKREEQRCRIMIPKSRLLFGICDPFGKLKAGTCFVRITDDCDGVAKTIIGTEVLCTRHPTLQFKVVDCPELTHLVDFFVTWDPDIIPRRLAPAAEYPGVKEKAHFGMIAGDDQAEFFAKSNNTSLGRVKNLYLKWARIKGPLSEECQQLNRLFSQCVDGNRIRVPQALEDPSEASTETHPFILDILHASARAIIDIALEKDFDYEEDTYGVVDLLAHRNELAMSESELIQLVLRACSRLPVAKGTLSLIMNGLLRSELLTPGEVHKFRLHGANLHWKPVFQSSSDRMGRFLSSAARALQSFHKKLIILQPDERLILMIYIPQKIENASEVDVGEEVRVFALPRSSGTDSVNYRVTPTKKHYRLYCDDSTFQLYESKGSNTFVFLNRGQLDPSAFLNTKNESERRAKKQETFDTGVNAECRASVALNKISAPIQKHEIYVISNRDVESMRVLDAWLHFVDTEEVLPLFDREPSEYTVVTAADLDRSTLAPLVATVVIDRDTVAVRGAGGIDDVRQSLELLNEVGQKTQLLDACTEVLAMSMDGTCQIPGKEILLLLLDFLPIAPFLIETVLDSDLWKRDTAVVMDAAAEIFPVL</sequence>
<evidence type="ECO:0000259" key="2">
    <source>
        <dbReference type="Pfam" id="PF05183"/>
    </source>
</evidence>
<reference evidence="3" key="2">
    <citation type="journal article" date="2022" name="Microb. Genom.">
        <title>A chromosome-scale genome assembly of the tomato pathogen Cladosporium fulvum reveals a compartmentalized genome architecture and the presence of a dispensable chromosome.</title>
        <authorList>
            <person name="Zaccaron A.Z."/>
            <person name="Chen L.H."/>
            <person name="Samaras A."/>
            <person name="Stergiopoulos I."/>
        </authorList>
    </citation>
    <scope>NUCLEOTIDE SEQUENCE</scope>
    <source>
        <strain evidence="3">Race5_Kim</strain>
    </source>
</reference>
<reference evidence="3" key="1">
    <citation type="submission" date="2021-12" db="EMBL/GenBank/DDBJ databases">
        <authorList>
            <person name="Zaccaron A."/>
            <person name="Stergiopoulos I."/>
        </authorList>
    </citation>
    <scope>NUCLEOTIDE SEQUENCE</scope>
    <source>
        <strain evidence="3">Race5_Kim</strain>
    </source>
</reference>
<proteinExistence type="inferred from homology"/>
<organism evidence="3 4">
    <name type="scientific">Passalora fulva</name>
    <name type="common">Tomato leaf mold</name>
    <name type="synonym">Cladosporium fulvum</name>
    <dbReference type="NCBI Taxonomy" id="5499"/>
    <lineage>
        <taxon>Eukaryota</taxon>
        <taxon>Fungi</taxon>
        <taxon>Dikarya</taxon>
        <taxon>Ascomycota</taxon>
        <taxon>Pezizomycotina</taxon>
        <taxon>Dothideomycetes</taxon>
        <taxon>Dothideomycetidae</taxon>
        <taxon>Mycosphaerellales</taxon>
        <taxon>Mycosphaerellaceae</taxon>
        <taxon>Fulvia</taxon>
    </lineage>
</organism>
<dbReference type="Proteomes" id="UP000756132">
    <property type="component" value="Chromosome 12"/>
</dbReference>
<dbReference type="EMBL" id="CP090174">
    <property type="protein sequence ID" value="UJO24401.1"/>
    <property type="molecule type" value="Genomic_DNA"/>
</dbReference>
<keyword evidence="1 3" id="KW-0696">RNA-directed RNA polymerase</keyword>
<dbReference type="PANTHER" id="PTHR23079">
    <property type="entry name" value="RNA-DEPENDENT RNA POLYMERASE"/>
    <property type="match status" value="1"/>
</dbReference>
<keyword evidence="4" id="KW-1185">Reference proteome</keyword>
<accession>A0A9Q8UVW3</accession>
<comment type="catalytic activity">
    <reaction evidence="1">
        <text>RNA(n) + a ribonucleoside 5'-triphosphate = RNA(n+1) + diphosphate</text>
        <dbReference type="Rhea" id="RHEA:21248"/>
        <dbReference type="Rhea" id="RHEA-COMP:14527"/>
        <dbReference type="Rhea" id="RHEA-COMP:17342"/>
        <dbReference type="ChEBI" id="CHEBI:33019"/>
        <dbReference type="ChEBI" id="CHEBI:61557"/>
        <dbReference type="ChEBI" id="CHEBI:140395"/>
        <dbReference type="EC" id="2.7.7.48"/>
    </reaction>
</comment>
<dbReference type="GO" id="GO:0003968">
    <property type="term" value="F:RNA-directed RNA polymerase activity"/>
    <property type="evidence" value="ECO:0007669"/>
    <property type="project" value="UniProtKB-KW"/>
</dbReference>
<gene>
    <name evidence="3" type="ORF">CLAFUR5_13796</name>
</gene>
<dbReference type="GO" id="GO:0030422">
    <property type="term" value="P:siRNA processing"/>
    <property type="evidence" value="ECO:0007669"/>
    <property type="project" value="TreeGrafter"/>
</dbReference>
<protein>
    <recommendedName>
        <fullName evidence="1">RNA-dependent RNA polymerase</fullName>
        <ecNumber evidence="1">2.7.7.48</ecNumber>
    </recommendedName>
</protein>
<keyword evidence="1" id="KW-0548">Nucleotidyltransferase</keyword>
<dbReference type="KEGG" id="ffu:CLAFUR5_13796"/>
<evidence type="ECO:0000313" key="3">
    <source>
        <dbReference type="EMBL" id="UJO24401.1"/>
    </source>
</evidence>
<dbReference type="InterPro" id="IPR057596">
    <property type="entry name" value="RDRP_core"/>
</dbReference>
<dbReference type="Pfam" id="PF05183">
    <property type="entry name" value="RdRP"/>
    <property type="match status" value="1"/>
</dbReference>
<dbReference type="GeneID" id="71993674"/>
<dbReference type="PANTHER" id="PTHR23079:SF55">
    <property type="entry name" value="RNA-DIRECTED RNA POLYMERASE"/>
    <property type="match status" value="1"/>
</dbReference>
<dbReference type="RefSeq" id="XP_047768767.1">
    <property type="nucleotide sequence ID" value="XM_047912944.1"/>
</dbReference>
<name>A0A9Q8UVW3_PASFU</name>
<evidence type="ECO:0000256" key="1">
    <source>
        <dbReference type="RuleBase" id="RU363098"/>
    </source>
</evidence>